<gene>
    <name evidence="1" type="ORF">FWK35_00034057</name>
</gene>
<keyword evidence="2" id="KW-1185">Reference proteome</keyword>
<evidence type="ECO:0000313" key="1">
    <source>
        <dbReference type="EMBL" id="KAF0690062.1"/>
    </source>
</evidence>
<protein>
    <submittedName>
        <fullName evidence="1">Uncharacterized protein</fullName>
    </submittedName>
</protein>
<proteinExistence type="predicted"/>
<comment type="caution">
    <text evidence="1">The sequence shown here is derived from an EMBL/GenBank/DDBJ whole genome shotgun (WGS) entry which is preliminary data.</text>
</comment>
<accession>A0A6G0VJC0</accession>
<dbReference type="Proteomes" id="UP000478052">
    <property type="component" value="Unassembled WGS sequence"/>
</dbReference>
<sequence>METYSRICTGSNCHYKIETTSSFLSTPFWLYYPKIHTQLSQLNKNSNPHSSIALNFSEIISSDFCDYNLIYTDASKNINGAGFAFISEAFKRLYKLPTETSIFTAEIV</sequence>
<name>A0A6G0VJC0_APHCR</name>
<feature type="non-terminal residue" evidence="1">
    <location>
        <position position="108"/>
    </location>
</feature>
<dbReference type="AlphaFoldDB" id="A0A6G0VJC0"/>
<organism evidence="1 2">
    <name type="scientific">Aphis craccivora</name>
    <name type="common">Cowpea aphid</name>
    <dbReference type="NCBI Taxonomy" id="307492"/>
    <lineage>
        <taxon>Eukaryota</taxon>
        <taxon>Metazoa</taxon>
        <taxon>Ecdysozoa</taxon>
        <taxon>Arthropoda</taxon>
        <taxon>Hexapoda</taxon>
        <taxon>Insecta</taxon>
        <taxon>Pterygota</taxon>
        <taxon>Neoptera</taxon>
        <taxon>Paraneoptera</taxon>
        <taxon>Hemiptera</taxon>
        <taxon>Sternorrhyncha</taxon>
        <taxon>Aphidomorpha</taxon>
        <taxon>Aphidoidea</taxon>
        <taxon>Aphididae</taxon>
        <taxon>Aphidini</taxon>
        <taxon>Aphis</taxon>
        <taxon>Aphis</taxon>
    </lineage>
</organism>
<reference evidence="1 2" key="1">
    <citation type="submission" date="2019-08" db="EMBL/GenBank/DDBJ databases">
        <title>Whole genome of Aphis craccivora.</title>
        <authorList>
            <person name="Voronova N.V."/>
            <person name="Shulinski R.S."/>
            <person name="Bandarenka Y.V."/>
            <person name="Zhorov D.G."/>
            <person name="Warner D."/>
        </authorList>
    </citation>
    <scope>NUCLEOTIDE SEQUENCE [LARGE SCALE GENOMIC DNA]</scope>
    <source>
        <strain evidence="1">180601</strain>
        <tissue evidence="1">Whole Body</tissue>
    </source>
</reference>
<evidence type="ECO:0000313" key="2">
    <source>
        <dbReference type="Proteomes" id="UP000478052"/>
    </source>
</evidence>
<dbReference type="EMBL" id="VUJU01016250">
    <property type="protein sequence ID" value="KAF0690062.1"/>
    <property type="molecule type" value="Genomic_DNA"/>
</dbReference>